<dbReference type="PANTHER" id="PTHR20857">
    <property type="entry name" value="THIAMINE-PHOSPHATE PYROPHOSPHORYLASE"/>
    <property type="match status" value="1"/>
</dbReference>
<comment type="similarity">
    <text evidence="10 11">Belongs to the thiamine-phosphate synthase family.</text>
</comment>
<feature type="binding site" evidence="10">
    <location>
        <position position="77"/>
    </location>
    <ligand>
        <name>Mg(2+)</name>
        <dbReference type="ChEBI" id="CHEBI:18420"/>
    </ligand>
</feature>
<dbReference type="NCBIfam" id="TIGR00693">
    <property type="entry name" value="thiE"/>
    <property type="match status" value="1"/>
</dbReference>
<comment type="catalytic activity">
    <reaction evidence="9 10 11">
        <text>2-[(2R,5Z)-2-carboxy-4-methylthiazol-5(2H)-ylidene]ethyl phosphate + 4-amino-2-methyl-5-(diphosphooxymethyl)pyrimidine + 2 H(+) = thiamine phosphate + CO2 + diphosphate</text>
        <dbReference type="Rhea" id="RHEA:47844"/>
        <dbReference type="ChEBI" id="CHEBI:15378"/>
        <dbReference type="ChEBI" id="CHEBI:16526"/>
        <dbReference type="ChEBI" id="CHEBI:33019"/>
        <dbReference type="ChEBI" id="CHEBI:37575"/>
        <dbReference type="ChEBI" id="CHEBI:57841"/>
        <dbReference type="ChEBI" id="CHEBI:62899"/>
        <dbReference type="EC" id="2.5.1.3"/>
    </reaction>
</comment>
<evidence type="ECO:0000256" key="2">
    <source>
        <dbReference type="ARBA" id="ARBA00005165"/>
    </source>
</evidence>
<comment type="function">
    <text evidence="1 10">Condenses 4-methyl-5-(beta-hydroxyethyl)thiazole monophosphate (THZ-P) and 2-methyl-4-amino-5-hydroxymethyl pyrimidine pyrophosphate (HMP-PP) to form thiamine monophosphate (TMP).</text>
</comment>
<dbReference type="Proteomes" id="UP000673975">
    <property type="component" value="Unassembled WGS sequence"/>
</dbReference>
<protein>
    <recommendedName>
        <fullName evidence="10">Thiamine-phosphate synthase</fullName>
        <shortName evidence="10">TP synthase</shortName>
        <shortName evidence="10">TPS</shortName>
        <ecNumber evidence="10">2.5.1.3</ecNumber>
    </recommendedName>
    <alternativeName>
        <fullName evidence="10">Thiamine-phosphate pyrophosphorylase</fullName>
        <shortName evidence="10">TMP pyrophosphorylase</shortName>
        <shortName evidence="10">TMP-PPase</shortName>
    </alternativeName>
</protein>
<feature type="binding site" evidence="10">
    <location>
        <position position="144"/>
    </location>
    <ligand>
        <name>4-amino-2-methyl-5-(diphosphooxymethyl)pyrimidine</name>
        <dbReference type="ChEBI" id="CHEBI:57841"/>
    </ligand>
</feature>
<keyword evidence="4 10" id="KW-0479">Metal-binding</keyword>
<evidence type="ECO:0000256" key="11">
    <source>
        <dbReference type="RuleBase" id="RU003826"/>
    </source>
</evidence>
<dbReference type="HAMAP" id="MF_00097">
    <property type="entry name" value="TMP_synthase"/>
    <property type="match status" value="1"/>
</dbReference>
<dbReference type="UniPathway" id="UPA00060">
    <property type="reaction ID" value="UER00141"/>
</dbReference>
<dbReference type="GO" id="GO:0004789">
    <property type="term" value="F:thiamine-phosphate diphosphorylase activity"/>
    <property type="evidence" value="ECO:0007669"/>
    <property type="project" value="UniProtKB-UniRule"/>
</dbReference>
<gene>
    <name evidence="10 14" type="primary">thiE</name>
    <name evidence="14" type="ORF">NATSA_14020</name>
</gene>
<keyword evidence="3 10" id="KW-0808">Transferase</keyword>
<comment type="catalytic activity">
    <reaction evidence="7 10 11">
        <text>4-methyl-5-(2-phosphooxyethyl)-thiazole + 4-amino-2-methyl-5-(diphosphooxymethyl)pyrimidine + H(+) = thiamine phosphate + diphosphate</text>
        <dbReference type="Rhea" id="RHEA:22328"/>
        <dbReference type="ChEBI" id="CHEBI:15378"/>
        <dbReference type="ChEBI" id="CHEBI:33019"/>
        <dbReference type="ChEBI" id="CHEBI:37575"/>
        <dbReference type="ChEBI" id="CHEBI:57841"/>
        <dbReference type="ChEBI" id="CHEBI:58296"/>
        <dbReference type="EC" id="2.5.1.3"/>
    </reaction>
</comment>
<evidence type="ECO:0000256" key="4">
    <source>
        <dbReference type="ARBA" id="ARBA00022723"/>
    </source>
</evidence>
<feature type="binding site" evidence="10">
    <location>
        <position position="172"/>
    </location>
    <ligand>
        <name>2-[(2R,5Z)-2-carboxy-4-methylthiazol-5(2H)-ylidene]ethyl phosphate</name>
        <dbReference type="ChEBI" id="CHEBI:62899"/>
    </ligand>
</feature>
<proteinExistence type="inferred from homology"/>
<sequence>MLMKPESIKPDYNLYLVTDSGMTGRENLVRTVGEAVKGGVTVVQYREKTASTAAMIREAKAILALLKGTPVPLIINDRVDVALAVGADGVHLGHNDMDPVTARKIMGPDAVIGYSVESWQDLDDAERLDVDYYGVSPIFATPTKTDTGKPWGIEGMQKLRGLTGRPLVAIGGMNTDTISETLMAGADGVAVVSAICASENPLASARELHQIVTETKYNHTQ</sequence>
<dbReference type="InterPro" id="IPR013785">
    <property type="entry name" value="Aldolase_TIM"/>
</dbReference>
<evidence type="ECO:0000313" key="15">
    <source>
        <dbReference type="Proteomes" id="UP000673975"/>
    </source>
</evidence>
<dbReference type="GO" id="GO:0009229">
    <property type="term" value="P:thiamine diphosphate biosynthetic process"/>
    <property type="evidence" value="ECO:0007669"/>
    <property type="project" value="UniProtKB-UniRule"/>
</dbReference>
<evidence type="ECO:0000259" key="13">
    <source>
        <dbReference type="Pfam" id="PF02581"/>
    </source>
</evidence>
<keyword evidence="6 10" id="KW-0784">Thiamine biosynthesis</keyword>
<feature type="binding site" evidence="10">
    <location>
        <position position="76"/>
    </location>
    <ligand>
        <name>4-amino-2-methyl-5-(diphosphooxymethyl)pyrimidine</name>
        <dbReference type="ChEBI" id="CHEBI:57841"/>
    </ligand>
</feature>
<comment type="cofactor">
    <cofactor evidence="10">
        <name>Mg(2+)</name>
        <dbReference type="ChEBI" id="CHEBI:18420"/>
    </cofactor>
    <text evidence="10">Binds 1 Mg(2+) ion per subunit.</text>
</comment>
<organism evidence="14 15">
    <name type="scientific">Natronogracilivirga saccharolytica</name>
    <dbReference type="NCBI Taxonomy" id="2812953"/>
    <lineage>
        <taxon>Bacteria</taxon>
        <taxon>Pseudomonadati</taxon>
        <taxon>Balneolota</taxon>
        <taxon>Balneolia</taxon>
        <taxon>Balneolales</taxon>
        <taxon>Cyclonatronaceae</taxon>
        <taxon>Natronogracilivirga</taxon>
    </lineage>
</organism>
<evidence type="ECO:0000256" key="9">
    <source>
        <dbReference type="ARBA" id="ARBA00047883"/>
    </source>
</evidence>
<evidence type="ECO:0000256" key="1">
    <source>
        <dbReference type="ARBA" id="ARBA00003814"/>
    </source>
</evidence>
<dbReference type="CDD" id="cd00564">
    <property type="entry name" value="TMP_TenI"/>
    <property type="match status" value="1"/>
</dbReference>
<feature type="binding site" evidence="10">
    <location>
        <position position="115"/>
    </location>
    <ligand>
        <name>4-amino-2-methyl-5-(diphosphooxymethyl)pyrimidine</name>
        <dbReference type="ChEBI" id="CHEBI:57841"/>
    </ligand>
</feature>
<dbReference type="Gene3D" id="3.20.20.70">
    <property type="entry name" value="Aldolase class I"/>
    <property type="match status" value="1"/>
</dbReference>
<dbReference type="Pfam" id="PF02581">
    <property type="entry name" value="TMP-TENI"/>
    <property type="match status" value="1"/>
</dbReference>
<dbReference type="InterPro" id="IPR022998">
    <property type="entry name" value="ThiamineP_synth_TenI"/>
</dbReference>
<dbReference type="GO" id="GO:0009228">
    <property type="term" value="P:thiamine biosynthetic process"/>
    <property type="evidence" value="ECO:0007669"/>
    <property type="project" value="UniProtKB-KW"/>
</dbReference>
<dbReference type="EMBL" id="JAFIDN010000014">
    <property type="protein sequence ID" value="MBP3193789.1"/>
    <property type="molecule type" value="Genomic_DNA"/>
</dbReference>
<dbReference type="AlphaFoldDB" id="A0A8J7RPZ1"/>
<accession>A0A8J7RPZ1</accession>
<dbReference type="SUPFAM" id="SSF51391">
    <property type="entry name" value="Thiamin phosphate synthase"/>
    <property type="match status" value="1"/>
</dbReference>
<comment type="catalytic activity">
    <reaction evidence="8 10 11">
        <text>2-(2-carboxy-4-methylthiazol-5-yl)ethyl phosphate + 4-amino-2-methyl-5-(diphosphooxymethyl)pyrimidine + 2 H(+) = thiamine phosphate + CO2 + diphosphate</text>
        <dbReference type="Rhea" id="RHEA:47848"/>
        <dbReference type="ChEBI" id="CHEBI:15378"/>
        <dbReference type="ChEBI" id="CHEBI:16526"/>
        <dbReference type="ChEBI" id="CHEBI:33019"/>
        <dbReference type="ChEBI" id="CHEBI:37575"/>
        <dbReference type="ChEBI" id="CHEBI:57841"/>
        <dbReference type="ChEBI" id="CHEBI:62890"/>
        <dbReference type="EC" id="2.5.1.3"/>
    </reaction>
</comment>
<evidence type="ECO:0000256" key="7">
    <source>
        <dbReference type="ARBA" id="ARBA00047334"/>
    </source>
</evidence>
<comment type="pathway">
    <text evidence="2 10 12">Cofactor biosynthesis; thiamine diphosphate biosynthesis; thiamine phosphate from 4-amino-2-methyl-5-diphosphomethylpyrimidine and 4-methyl-5-(2-phosphoethyl)-thiazole: step 1/1.</text>
</comment>
<dbReference type="EC" id="2.5.1.3" evidence="10"/>
<evidence type="ECO:0000256" key="6">
    <source>
        <dbReference type="ARBA" id="ARBA00022977"/>
    </source>
</evidence>
<feature type="domain" description="Thiamine phosphate synthase/TenI" evidence="13">
    <location>
        <begin position="14"/>
        <end position="195"/>
    </location>
</feature>
<feature type="binding site" evidence="10">
    <location>
        <begin position="192"/>
        <end position="193"/>
    </location>
    <ligand>
        <name>2-[(2R,5Z)-2-carboxy-4-methylthiazol-5(2H)-ylidene]ethyl phosphate</name>
        <dbReference type="ChEBI" id="CHEBI:62899"/>
    </ligand>
</feature>
<feature type="binding site" evidence="10">
    <location>
        <begin position="141"/>
        <end position="143"/>
    </location>
    <ligand>
        <name>2-[(2R,5Z)-2-carboxy-4-methylthiazol-5(2H)-ylidene]ethyl phosphate</name>
        <dbReference type="ChEBI" id="CHEBI:62899"/>
    </ligand>
</feature>
<dbReference type="InterPro" id="IPR034291">
    <property type="entry name" value="TMP_synthase"/>
</dbReference>
<dbReference type="PANTHER" id="PTHR20857:SF23">
    <property type="entry name" value="THIAMINE BIOSYNTHETIC BIFUNCTIONAL ENZYME"/>
    <property type="match status" value="1"/>
</dbReference>
<feature type="binding site" evidence="10">
    <location>
        <begin position="44"/>
        <end position="48"/>
    </location>
    <ligand>
        <name>4-amino-2-methyl-5-(diphosphooxymethyl)pyrimidine</name>
        <dbReference type="ChEBI" id="CHEBI:57841"/>
    </ligand>
</feature>
<feature type="binding site" evidence="10">
    <location>
        <position position="96"/>
    </location>
    <ligand>
        <name>Mg(2+)</name>
        <dbReference type="ChEBI" id="CHEBI:18420"/>
    </ligand>
</feature>
<reference evidence="14" key="1">
    <citation type="submission" date="2021-02" db="EMBL/GenBank/DDBJ databases">
        <title>Natronogracilivirga saccharolytica gen. nov. sp. nov. a new anaerobic, haloalkiliphilic carbohydrate-fermenting bacterium from soda lake and proposing of Cyclonatronumiaceae fam. nov. in the phylum Balneolaeota.</title>
        <authorList>
            <person name="Zhilina T.N."/>
            <person name="Sorokin D.Y."/>
            <person name="Zavarzina D.G."/>
            <person name="Toshchakov S.V."/>
            <person name="Kublanov I.V."/>
        </authorList>
    </citation>
    <scope>NUCLEOTIDE SEQUENCE</scope>
    <source>
        <strain evidence="14">Z-1702</strain>
    </source>
</reference>
<dbReference type="FunFam" id="3.20.20.70:FF:000096">
    <property type="entry name" value="Thiamine-phosphate synthase"/>
    <property type="match status" value="1"/>
</dbReference>
<evidence type="ECO:0000313" key="14">
    <source>
        <dbReference type="EMBL" id="MBP3193789.1"/>
    </source>
</evidence>
<dbReference type="GO" id="GO:0000287">
    <property type="term" value="F:magnesium ion binding"/>
    <property type="evidence" value="ECO:0007669"/>
    <property type="project" value="UniProtKB-UniRule"/>
</dbReference>
<evidence type="ECO:0000256" key="8">
    <source>
        <dbReference type="ARBA" id="ARBA00047851"/>
    </source>
</evidence>
<evidence type="ECO:0000256" key="12">
    <source>
        <dbReference type="RuleBase" id="RU004253"/>
    </source>
</evidence>
<keyword evidence="15" id="KW-1185">Reference proteome</keyword>
<evidence type="ECO:0000256" key="5">
    <source>
        <dbReference type="ARBA" id="ARBA00022842"/>
    </source>
</evidence>
<dbReference type="GO" id="GO:0005737">
    <property type="term" value="C:cytoplasm"/>
    <property type="evidence" value="ECO:0007669"/>
    <property type="project" value="TreeGrafter"/>
</dbReference>
<evidence type="ECO:0000256" key="10">
    <source>
        <dbReference type="HAMAP-Rule" id="MF_00097"/>
    </source>
</evidence>
<keyword evidence="5 10" id="KW-0460">Magnesium</keyword>
<comment type="caution">
    <text evidence="14">The sequence shown here is derived from an EMBL/GenBank/DDBJ whole genome shotgun (WGS) entry which is preliminary data.</text>
</comment>
<dbReference type="InterPro" id="IPR036206">
    <property type="entry name" value="ThiamineP_synth_sf"/>
</dbReference>
<evidence type="ECO:0000256" key="3">
    <source>
        <dbReference type="ARBA" id="ARBA00022679"/>
    </source>
</evidence>
<name>A0A8J7RPZ1_9BACT</name>